<organism evidence="1 2">
    <name type="scientific">Aspergillus welwitschiae</name>
    <dbReference type="NCBI Taxonomy" id="1341132"/>
    <lineage>
        <taxon>Eukaryota</taxon>
        <taxon>Fungi</taxon>
        <taxon>Dikarya</taxon>
        <taxon>Ascomycota</taxon>
        <taxon>Pezizomycotina</taxon>
        <taxon>Eurotiomycetes</taxon>
        <taxon>Eurotiomycetidae</taxon>
        <taxon>Eurotiales</taxon>
        <taxon>Aspergillaceae</taxon>
        <taxon>Aspergillus</taxon>
        <taxon>Aspergillus subgen. Circumdati</taxon>
    </lineage>
</organism>
<dbReference type="PROSITE" id="PS51257">
    <property type="entry name" value="PROKAR_LIPOPROTEIN"/>
    <property type="match status" value="1"/>
</dbReference>
<name>A0A3F3Q8Q2_9EURO</name>
<reference evidence="1 2" key="1">
    <citation type="submission" date="2018-07" db="EMBL/GenBank/DDBJ databases">
        <title>The genomes of Aspergillus section Nigri reveals drivers in fungal speciation.</title>
        <authorList>
            <consortium name="DOE Joint Genome Institute"/>
            <person name="Vesth T.C."/>
            <person name="Nybo J."/>
            <person name="Theobald S."/>
            <person name="Brandl J."/>
            <person name="Frisvad J.C."/>
            <person name="Nielsen K.F."/>
            <person name="Lyhne E.K."/>
            <person name="Kogle M.E."/>
            <person name="Kuo A."/>
            <person name="Riley R."/>
            <person name="Clum A."/>
            <person name="Nolan M."/>
            <person name="Lipzen A."/>
            <person name="Salamov A."/>
            <person name="Henrissat B."/>
            <person name="Wiebenga A."/>
            <person name="De vries R.P."/>
            <person name="Grigoriev I.V."/>
            <person name="Mortensen U.H."/>
            <person name="Andersen M.R."/>
            <person name="Baker S.E."/>
        </authorList>
    </citation>
    <scope>NUCLEOTIDE SEQUENCE [LARGE SCALE GENOMIC DNA]</scope>
    <source>
        <strain evidence="1 2">CBS 139.54b</strain>
    </source>
</reference>
<dbReference type="EMBL" id="KZ852041">
    <property type="protein sequence ID" value="RDH35116.1"/>
    <property type="molecule type" value="Genomic_DNA"/>
</dbReference>
<keyword evidence="2" id="KW-1185">Reference proteome</keyword>
<sequence length="60" mass="7002">MLANIRPLLLISFSYSCSKRNRGYLFTCGGLLSQEPTRYIYIYICIIIRFLSVYQESEAI</sequence>
<accession>A0A3F3Q8Q2</accession>
<dbReference type="GeneID" id="38133941"/>
<dbReference type="Proteomes" id="UP000253729">
    <property type="component" value="Unassembled WGS sequence"/>
</dbReference>
<gene>
    <name evidence="1" type="ORF">BDQ94DRAFT_140242</name>
</gene>
<dbReference type="RefSeq" id="XP_026628138.1">
    <property type="nucleotide sequence ID" value="XM_026765585.1"/>
</dbReference>
<evidence type="ECO:0000313" key="2">
    <source>
        <dbReference type="Proteomes" id="UP000253729"/>
    </source>
</evidence>
<proteinExistence type="predicted"/>
<protein>
    <submittedName>
        <fullName evidence="1">Uncharacterized protein</fullName>
    </submittedName>
</protein>
<evidence type="ECO:0000313" key="1">
    <source>
        <dbReference type="EMBL" id="RDH35116.1"/>
    </source>
</evidence>
<dbReference type="AlphaFoldDB" id="A0A3F3Q8Q2"/>